<feature type="chain" id="PRO_5045841808" description="SMP-30/Gluconolactonase/LRE-like region domain-containing protein" evidence="1">
    <location>
        <begin position="27"/>
        <end position="299"/>
    </location>
</feature>
<name>A0ABT8T9W8_9GAMM</name>
<dbReference type="Proteomes" id="UP001168380">
    <property type="component" value="Unassembled WGS sequence"/>
</dbReference>
<protein>
    <recommendedName>
        <fullName evidence="4">SMP-30/Gluconolactonase/LRE-like region domain-containing protein</fullName>
    </recommendedName>
</protein>
<evidence type="ECO:0000313" key="2">
    <source>
        <dbReference type="EMBL" id="MDO3380914.1"/>
    </source>
</evidence>
<keyword evidence="1" id="KW-0732">Signal</keyword>
<dbReference type="EMBL" id="JAULRT010000032">
    <property type="protein sequence ID" value="MDO3380914.1"/>
    <property type="molecule type" value="Genomic_DNA"/>
</dbReference>
<dbReference type="Gene3D" id="2.120.10.30">
    <property type="entry name" value="TolB, C-terminal domain"/>
    <property type="match status" value="1"/>
</dbReference>
<dbReference type="InterPro" id="IPR011042">
    <property type="entry name" value="6-blade_b-propeller_TolB-like"/>
</dbReference>
<dbReference type="PANTHER" id="PTHR40274:SF4">
    <property type="entry name" value="BLL1406 PROTEIN"/>
    <property type="match status" value="1"/>
</dbReference>
<keyword evidence="3" id="KW-1185">Reference proteome</keyword>
<evidence type="ECO:0000256" key="1">
    <source>
        <dbReference type="SAM" id="SignalP"/>
    </source>
</evidence>
<organism evidence="2 3">
    <name type="scientific">Gilvimarinus algae</name>
    <dbReference type="NCBI Taxonomy" id="3058037"/>
    <lineage>
        <taxon>Bacteria</taxon>
        <taxon>Pseudomonadati</taxon>
        <taxon>Pseudomonadota</taxon>
        <taxon>Gammaproteobacteria</taxon>
        <taxon>Cellvibrionales</taxon>
        <taxon>Cellvibrionaceae</taxon>
        <taxon>Gilvimarinus</taxon>
    </lineage>
</organism>
<dbReference type="RefSeq" id="WP_302711037.1">
    <property type="nucleotide sequence ID" value="NZ_JAULRT010000032.1"/>
</dbReference>
<evidence type="ECO:0008006" key="4">
    <source>
        <dbReference type="Google" id="ProtNLM"/>
    </source>
</evidence>
<sequence>MRSLLLNAIACSVVCMMPLLAQWCNAAGRPVEVSTILQGSNAAFDGLSVGPDDNIYVSTGRDARVLRVTPSGAVSVFCEGLGGSANGSGFDSEGNLYVAAYYSNEIYKVTPDGKKTVFANGLDGPAGIWIDDQDYIFVSMFNGGKNSSVWRFDTDGRSNVYASIPEMTDVIGITGDNQGRIWVANWSTGRVWEVSADLGIQSVSGPILTNGNVNMIQYRDGSVYIPVVSMNHLVVKNPASSEVRVFVGKVGLNRGRDEPALSAEFTMPNAVAFSNDGTRMYVLERSGAIKKIEIDVDEN</sequence>
<comment type="caution">
    <text evidence="2">The sequence shown here is derived from an EMBL/GenBank/DDBJ whole genome shotgun (WGS) entry which is preliminary data.</text>
</comment>
<dbReference type="InterPro" id="IPR051344">
    <property type="entry name" value="Vgb"/>
</dbReference>
<reference evidence="2" key="1">
    <citation type="submission" date="2023-07" db="EMBL/GenBank/DDBJ databases">
        <title>Gilvimarinus algae sp. nov., isolated from the surface of Kelp.</title>
        <authorList>
            <person name="Sun Y.Y."/>
            <person name="Gong Y."/>
            <person name="Du Z.J."/>
        </authorList>
    </citation>
    <scope>NUCLEOTIDE SEQUENCE</scope>
    <source>
        <strain evidence="2">SDUM040014</strain>
    </source>
</reference>
<dbReference type="PANTHER" id="PTHR40274">
    <property type="entry name" value="VIRGINIAMYCIN B LYASE"/>
    <property type="match status" value="1"/>
</dbReference>
<feature type="signal peptide" evidence="1">
    <location>
        <begin position="1"/>
        <end position="26"/>
    </location>
</feature>
<accession>A0ABT8T9W8</accession>
<gene>
    <name evidence="2" type="ORF">QWI16_01935</name>
</gene>
<proteinExistence type="predicted"/>
<dbReference type="SUPFAM" id="SSF63829">
    <property type="entry name" value="Calcium-dependent phosphotriesterase"/>
    <property type="match status" value="1"/>
</dbReference>
<evidence type="ECO:0000313" key="3">
    <source>
        <dbReference type="Proteomes" id="UP001168380"/>
    </source>
</evidence>